<name>A0A2M7EKB0_9BACT</name>
<dbReference type="Proteomes" id="UP000228762">
    <property type="component" value="Unassembled WGS sequence"/>
</dbReference>
<gene>
    <name evidence="2" type="ORF">COW57_02030</name>
</gene>
<sequence length="206" mass="23296">MFTSLQSRLAGLLQRLSRFKLLFILLPYLVIASVAIYFGYERCKPTYIKDGVKYTRSVCGNVKTAEALPIPKNPNEKKVDAKVYTYSEANYWEIIDNSKSPHFPTGLKFSEKDLPNPTVVRWNNYLLGINIENYVEKSGGAFLGSPVSEHYTLQSQIRTVRVYNIDSGETFDISLEKPTWGEIWYTTSQVVGNTYYFGVGGAFGPS</sequence>
<organism evidence="2 3">
    <name type="scientific">Candidatus Roizmanbacteria bacterium CG17_big_fil_post_rev_8_21_14_2_50_39_7</name>
    <dbReference type="NCBI Taxonomy" id="1974858"/>
    <lineage>
        <taxon>Bacteria</taxon>
        <taxon>Candidatus Roizmaniibacteriota</taxon>
    </lineage>
</organism>
<accession>A0A2M7EKB0</accession>
<comment type="caution">
    <text evidence="2">The sequence shown here is derived from an EMBL/GenBank/DDBJ whole genome shotgun (WGS) entry which is preliminary data.</text>
</comment>
<keyword evidence="1" id="KW-0472">Membrane</keyword>
<dbReference type="AlphaFoldDB" id="A0A2M7EKB0"/>
<keyword evidence="1" id="KW-1133">Transmembrane helix</keyword>
<feature type="transmembrane region" description="Helical" evidence="1">
    <location>
        <begin position="21"/>
        <end position="40"/>
    </location>
</feature>
<dbReference type="EMBL" id="PFEV01000094">
    <property type="protein sequence ID" value="PIV71002.1"/>
    <property type="molecule type" value="Genomic_DNA"/>
</dbReference>
<evidence type="ECO:0000313" key="3">
    <source>
        <dbReference type="Proteomes" id="UP000228762"/>
    </source>
</evidence>
<evidence type="ECO:0000256" key="1">
    <source>
        <dbReference type="SAM" id="Phobius"/>
    </source>
</evidence>
<proteinExistence type="predicted"/>
<protein>
    <submittedName>
        <fullName evidence="2">Uncharacterized protein</fullName>
    </submittedName>
</protein>
<feature type="non-terminal residue" evidence="2">
    <location>
        <position position="206"/>
    </location>
</feature>
<keyword evidence="1" id="KW-0812">Transmembrane</keyword>
<reference evidence="3" key="1">
    <citation type="submission" date="2017-09" db="EMBL/GenBank/DDBJ databases">
        <title>Depth-based differentiation of microbial function through sediment-hosted aquifers and enrichment of novel symbionts in the deep terrestrial subsurface.</title>
        <authorList>
            <person name="Probst A.J."/>
            <person name="Ladd B."/>
            <person name="Jarett J.K."/>
            <person name="Geller-Mcgrath D.E."/>
            <person name="Sieber C.M.K."/>
            <person name="Emerson J.B."/>
            <person name="Anantharaman K."/>
            <person name="Thomas B.C."/>
            <person name="Malmstrom R."/>
            <person name="Stieglmeier M."/>
            <person name="Klingl A."/>
            <person name="Woyke T."/>
            <person name="Ryan C.M."/>
            <person name="Banfield J.F."/>
        </authorList>
    </citation>
    <scope>NUCLEOTIDE SEQUENCE [LARGE SCALE GENOMIC DNA]</scope>
</reference>
<evidence type="ECO:0000313" key="2">
    <source>
        <dbReference type="EMBL" id="PIV71002.1"/>
    </source>
</evidence>